<proteinExistence type="predicted"/>
<organism evidence="3 4">
    <name type="scientific">Myceligenerans crystallogenes</name>
    <dbReference type="NCBI Taxonomy" id="316335"/>
    <lineage>
        <taxon>Bacteria</taxon>
        <taxon>Bacillati</taxon>
        <taxon>Actinomycetota</taxon>
        <taxon>Actinomycetes</taxon>
        <taxon>Micrococcales</taxon>
        <taxon>Promicromonosporaceae</taxon>
        <taxon>Myceligenerans</taxon>
    </lineage>
</organism>
<feature type="transmembrane region" description="Helical" evidence="2">
    <location>
        <begin position="21"/>
        <end position="40"/>
    </location>
</feature>
<evidence type="ECO:0000313" key="3">
    <source>
        <dbReference type="EMBL" id="GAA1849695.1"/>
    </source>
</evidence>
<feature type="compositionally biased region" description="Low complexity" evidence="1">
    <location>
        <begin position="199"/>
        <end position="225"/>
    </location>
</feature>
<evidence type="ECO:0000256" key="1">
    <source>
        <dbReference type="SAM" id="MobiDB-lite"/>
    </source>
</evidence>
<keyword evidence="4" id="KW-1185">Reference proteome</keyword>
<keyword evidence="2" id="KW-0812">Transmembrane</keyword>
<feature type="transmembrane region" description="Helical" evidence="2">
    <location>
        <begin position="60"/>
        <end position="80"/>
    </location>
</feature>
<comment type="caution">
    <text evidence="3">The sequence shown here is derived from an EMBL/GenBank/DDBJ whole genome shotgun (WGS) entry which is preliminary data.</text>
</comment>
<evidence type="ECO:0000313" key="4">
    <source>
        <dbReference type="Proteomes" id="UP001501094"/>
    </source>
</evidence>
<dbReference type="InterPro" id="IPR046096">
    <property type="entry name" value="DUF6114"/>
</dbReference>
<dbReference type="Proteomes" id="UP001501094">
    <property type="component" value="Unassembled WGS sequence"/>
</dbReference>
<keyword evidence="2" id="KW-0472">Membrane</keyword>
<feature type="region of interest" description="Disordered" evidence="1">
    <location>
        <begin position="195"/>
        <end position="283"/>
    </location>
</feature>
<name>A0ABP4ZG63_9MICO</name>
<protein>
    <submittedName>
        <fullName evidence="3">Uncharacterized protein</fullName>
    </submittedName>
</protein>
<feature type="transmembrane region" description="Helical" evidence="2">
    <location>
        <begin position="87"/>
        <end position="105"/>
    </location>
</feature>
<feature type="compositionally biased region" description="Acidic residues" evidence="1">
    <location>
        <begin position="226"/>
        <end position="235"/>
    </location>
</feature>
<sequence length="470" mass="48318">MLLSGGSRRRAFREWHAGRPFVGAVLVVLAGLELLLSGPIDLGAFADTFGVEGIPDMQLAIGIEGVQAIVLPLALILLGLLSMWQPVHRIFYGVIILVISVYTLSGVNLGGWFVGFLLGVIGGVVIVSWAPREQAAAAPVPSDDDVPGDRDPTVPAKSAAVVLGVVLALGGLQPMSVAAAEADCWDPIEWIDWVDCDEASPSPSPSGSGPASSSPSPSRGGATDDPAGDVVDDVTDGVGDVVDGVTGGGDAAGGAGDGTDGGAKDDGTDKASGEKAAEIFSDDPSAEGLSVGYVCDGEKKSVTLPMLPAGEDNTHTFSLPADLRTSDLEISGIRSIELVSVPVTHEAERRDVLKIVADHVKTPGFWLKTYAYDTADGKPTTAGTDTSAGYVSMDGSATMYISGVNLGCPDFGKIAEEPPATIVAWLLALSDAQIDLVGATSDVQTWSGFREQVWGDPERPIGEGPEAGMP</sequence>
<feature type="compositionally biased region" description="Basic and acidic residues" evidence="1">
    <location>
        <begin position="262"/>
        <end position="277"/>
    </location>
</feature>
<accession>A0ABP4ZG63</accession>
<gene>
    <name evidence="3" type="ORF">GCM10009751_02430</name>
</gene>
<reference evidence="4" key="1">
    <citation type="journal article" date="2019" name="Int. J. Syst. Evol. Microbiol.">
        <title>The Global Catalogue of Microorganisms (GCM) 10K type strain sequencing project: providing services to taxonomists for standard genome sequencing and annotation.</title>
        <authorList>
            <consortium name="The Broad Institute Genomics Platform"/>
            <consortium name="The Broad Institute Genome Sequencing Center for Infectious Disease"/>
            <person name="Wu L."/>
            <person name="Ma J."/>
        </authorList>
    </citation>
    <scope>NUCLEOTIDE SEQUENCE [LARGE SCALE GENOMIC DNA]</scope>
    <source>
        <strain evidence="4">JCM 14326</strain>
    </source>
</reference>
<dbReference type="EMBL" id="BAAANL010000001">
    <property type="protein sequence ID" value="GAA1849695.1"/>
    <property type="molecule type" value="Genomic_DNA"/>
</dbReference>
<keyword evidence="2" id="KW-1133">Transmembrane helix</keyword>
<feature type="compositionally biased region" description="Gly residues" evidence="1">
    <location>
        <begin position="245"/>
        <end position="261"/>
    </location>
</feature>
<dbReference type="Pfam" id="PF19609">
    <property type="entry name" value="DUF6114"/>
    <property type="match status" value="1"/>
</dbReference>
<evidence type="ECO:0000256" key="2">
    <source>
        <dbReference type="SAM" id="Phobius"/>
    </source>
</evidence>
<dbReference type="RefSeq" id="WP_344098844.1">
    <property type="nucleotide sequence ID" value="NZ_BAAANL010000001.1"/>
</dbReference>